<accession>A0A0J8S833</accession>
<evidence type="ECO:0000313" key="3">
    <source>
        <dbReference type="Proteomes" id="UP000054563"/>
    </source>
</evidence>
<feature type="region of interest" description="Disordered" evidence="1">
    <location>
        <begin position="68"/>
        <end position="91"/>
    </location>
</feature>
<protein>
    <submittedName>
        <fullName evidence="2">Uncharacterized protein</fullName>
    </submittedName>
</protein>
<evidence type="ECO:0000313" key="2">
    <source>
        <dbReference type="EMBL" id="KMU92549.1"/>
    </source>
</evidence>
<dbReference type="EMBL" id="DS017092">
    <property type="protein sequence ID" value="KMU92549.1"/>
    <property type="molecule type" value="Genomic_DNA"/>
</dbReference>
<feature type="compositionally biased region" description="Low complexity" evidence="1">
    <location>
        <begin position="80"/>
        <end position="91"/>
    </location>
</feature>
<dbReference type="AlphaFoldDB" id="A0A0J8S833"/>
<proteinExistence type="predicted"/>
<gene>
    <name evidence="2" type="ORF">CIHG_10351</name>
</gene>
<organism evidence="2 3">
    <name type="scientific">Coccidioides immitis H538.4</name>
    <dbReference type="NCBI Taxonomy" id="396776"/>
    <lineage>
        <taxon>Eukaryota</taxon>
        <taxon>Fungi</taxon>
        <taxon>Dikarya</taxon>
        <taxon>Ascomycota</taxon>
        <taxon>Pezizomycotina</taxon>
        <taxon>Eurotiomycetes</taxon>
        <taxon>Eurotiomycetidae</taxon>
        <taxon>Onygenales</taxon>
        <taxon>Onygenaceae</taxon>
        <taxon>Coccidioides</taxon>
    </lineage>
</organism>
<reference evidence="3" key="1">
    <citation type="journal article" date="2010" name="Genome Res.">
        <title>Population genomic sequencing of Coccidioides fungi reveals recent hybridization and transposon control.</title>
        <authorList>
            <person name="Neafsey D.E."/>
            <person name="Barker B.M."/>
            <person name="Sharpton T.J."/>
            <person name="Stajich J.E."/>
            <person name="Park D.J."/>
            <person name="Whiston E."/>
            <person name="Hung C.-Y."/>
            <person name="McMahan C."/>
            <person name="White J."/>
            <person name="Sykes S."/>
            <person name="Heiman D."/>
            <person name="Young S."/>
            <person name="Zeng Q."/>
            <person name="Abouelleil A."/>
            <person name="Aftuck L."/>
            <person name="Bessette D."/>
            <person name="Brown A."/>
            <person name="FitzGerald M."/>
            <person name="Lui A."/>
            <person name="Macdonald J.P."/>
            <person name="Priest M."/>
            <person name="Orbach M.J."/>
            <person name="Galgiani J.N."/>
            <person name="Kirkland T.N."/>
            <person name="Cole G.T."/>
            <person name="Birren B.W."/>
            <person name="Henn M.R."/>
            <person name="Taylor J.W."/>
            <person name="Rounsley S.D."/>
        </authorList>
    </citation>
    <scope>NUCLEOTIDE SEQUENCE [LARGE SCALE GENOMIC DNA]</scope>
    <source>
        <strain evidence="3">H538.4</strain>
    </source>
</reference>
<name>A0A0J8S833_COCIT</name>
<dbReference type="Proteomes" id="UP000054563">
    <property type="component" value="Unassembled WGS sequence"/>
</dbReference>
<dbReference type="VEuPathDB" id="FungiDB:CIHG_10351"/>
<sequence>MQNIFLICNLQSRVDLFQSVENLFYMFVNLQKALDAVPVECKSSEPPDMIKEELLESESDKIEYKSPPLLAESSSNPAPLLMSSGLSSSSTSESRLDHEFFLPTNIVKSTEEDNILVQKLVIQLQTHYECSTETHAALELLCMPTVSLLQMASWKCPDVLEHASMSFYFIQ</sequence>
<evidence type="ECO:0000256" key="1">
    <source>
        <dbReference type="SAM" id="MobiDB-lite"/>
    </source>
</evidence>